<evidence type="ECO:0000256" key="1">
    <source>
        <dbReference type="PROSITE-ProRule" id="PRU00278"/>
    </source>
</evidence>
<dbReference type="InterPro" id="IPR046357">
    <property type="entry name" value="PPIase_dom_sf"/>
</dbReference>
<dbReference type="Pfam" id="PF13616">
    <property type="entry name" value="Rotamase_3"/>
    <property type="match status" value="1"/>
</dbReference>
<keyword evidence="1 3" id="KW-0413">Isomerase</keyword>
<organism evidence="3 4">
    <name type="scientific">Flavobacterium suzhouense</name>
    <dbReference type="NCBI Taxonomy" id="1529638"/>
    <lineage>
        <taxon>Bacteria</taxon>
        <taxon>Pseudomonadati</taxon>
        <taxon>Bacteroidota</taxon>
        <taxon>Flavobacteriia</taxon>
        <taxon>Flavobacteriales</taxon>
        <taxon>Flavobacteriaceae</taxon>
        <taxon>Flavobacterium</taxon>
    </lineage>
</organism>
<keyword evidence="1" id="KW-0697">Rotamase</keyword>
<dbReference type="Gene3D" id="3.10.50.40">
    <property type="match status" value="1"/>
</dbReference>
<evidence type="ECO:0000313" key="3">
    <source>
        <dbReference type="EMBL" id="MFD2602313.1"/>
    </source>
</evidence>
<dbReference type="EMBL" id="JBHUMD010000024">
    <property type="protein sequence ID" value="MFD2602313.1"/>
    <property type="molecule type" value="Genomic_DNA"/>
</dbReference>
<sequence>MKTIALLLVPVFWLTTKAQEIPTPTQAKDYIESHINPTIDISELDKKFDLLKNHKPGDVVVDGKNIYKFIETTSATAYNAGYIYLDGKKLAQEEISRLTNEIFAEYNNGTSFAELIKKYSMDKNPNAVEMKFTDGQMVGTFEKAVKEHNNGEVFTVITAEKGWYHIVKKNTDNQTIKVIRVEHAVYKS</sequence>
<comment type="caution">
    <text evidence="3">The sequence shown here is derived from an EMBL/GenBank/DDBJ whole genome shotgun (WGS) entry which is preliminary data.</text>
</comment>
<dbReference type="Proteomes" id="UP001597480">
    <property type="component" value="Unassembled WGS sequence"/>
</dbReference>
<dbReference type="SUPFAM" id="SSF54534">
    <property type="entry name" value="FKBP-like"/>
    <property type="match status" value="1"/>
</dbReference>
<accession>A0ABW5NU66</accession>
<reference evidence="4" key="1">
    <citation type="journal article" date="2019" name="Int. J. Syst. Evol. Microbiol.">
        <title>The Global Catalogue of Microorganisms (GCM) 10K type strain sequencing project: providing services to taxonomists for standard genome sequencing and annotation.</title>
        <authorList>
            <consortium name="The Broad Institute Genomics Platform"/>
            <consortium name="The Broad Institute Genome Sequencing Center for Infectious Disease"/>
            <person name="Wu L."/>
            <person name="Ma J."/>
        </authorList>
    </citation>
    <scope>NUCLEOTIDE SEQUENCE [LARGE SCALE GENOMIC DNA]</scope>
    <source>
        <strain evidence="4">KCTC 42107</strain>
    </source>
</reference>
<evidence type="ECO:0000313" key="4">
    <source>
        <dbReference type="Proteomes" id="UP001597480"/>
    </source>
</evidence>
<proteinExistence type="predicted"/>
<evidence type="ECO:0000259" key="2">
    <source>
        <dbReference type="PROSITE" id="PS50198"/>
    </source>
</evidence>
<name>A0ABW5NU66_9FLAO</name>
<gene>
    <name evidence="3" type="ORF">ACFSR3_09630</name>
</gene>
<protein>
    <submittedName>
        <fullName evidence="3">Peptidylprolyl isomerase</fullName>
    </submittedName>
</protein>
<keyword evidence="4" id="KW-1185">Reference proteome</keyword>
<feature type="domain" description="PpiC" evidence="2">
    <location>
        <begin position="75"/>
        <end position="170"/>
    </location>
</feature>
<dbReference type="PROSITE" id="PS50198">
    <property type="entry name" value="PPIC_PPIASE_2"/>
    <property type="match status" value="1"/>
</dbReference>
<dbReference type="GO" id="GO:0016853">
    <property type="term" value="F:isomerase activity"/>
    <property type="evidence" value="ECO:0007669"/>
    <property type="project" value="UniProtKB-KW"/>
</dbReference>
<dbReference type="InterPro" id="IPR000297">
    <property type="entry name" value="PPIase_PpiC"/>
</dbReference>
<dbReference type="RefSeq" id="WP_379820783.1">
    <property type="nucleotide sequence ID" value="NZ_JBHUMD010000024.1"/>
</dbReference>